<dbReference type="Pfam" id="PF14004">
    <property type="entry name" value="DUF4227"/>
    <property type="match status" value="1"/>
</dbReference>
<dbReference type="Proteomes" id="UP000300879">
    <property type="component" value="Chromosome"/>
</dbReference>
<protein>
    <submittedName>
        <fullName evidence="2">Uncharacterized protein</fullName>
    </submittedName>
</protein>
<reference evidence="2 3" key="1">
    <citation type="submission" date="2019-05" db="EMBL/GenBank/DDBJ databases">
        <authorList>
            <person name="Chen C."/>
        </authorList>
    </citation>
    <scope>NUCLEOTIDE SEQUENCE [LARGE SCALE GENOMIC DNA]</scope>
    <source>
        <strain evidence="2 3">HB172198</strain>
    </source>
</reference>
<keyword evidence="3" id="KW-1185">Reference proteome</keyword>
<dbReference type="InterPro" id="IPR025321">
    <property type="entry name" value="DUF4227"/>
</dbReference>
<dbReference type="EMBL" id="CP040396">
    <property type="protein sequence ID" value="QCT02497.1"/>
    <property type="molecule type" value="Genomic_DNA"/>
</dbReference>
<gene>
    <name evidence="2" type="ORF">E6C60_1782</name>
</gene>
<dbReference type="RefSeq" id="WP_138225515.1">
    <property type="nucleotide sequence ID" value="NZ_CP040396.1"/>
</dbReference>
<evidence type="ECO:0000313" key="2">
    <source>
        <dbReference type="EMBL" id="QCT02497.1"/>
    </source>
</evidence>
<keyword evidence="1" id="KW-0472">Membrane</keyword>
<keyword evidence="1" id="KW-1133">Transmembrane helix</keyword>
<name>A0A4P8XIQ8_9BACL</name>
<keyword evidence="1" id="KW-0812">Transmembrane</keyword>
<sequence>MIISIRKIGAFLRFTMAFAMLTLMFYVLLDWAGSWMIPPDPYRVPVGHAIKAFNPNDLPSHSFSPGDRLKLYYWYGE</sequence>
<dbReference type="OrthoDB" id="2691647at2"/>
<dbReference type="AlphaFoldDB" id="A0A4P8XIQ8"/>
<dbReference type="KEGG" id="palo:E6C60_1782"/>
<accession>A0A4P8XIQ8</accession>
<feature type="transmembrane region" description="Helical" evidence="1">
    <location>
        <begin position="12"/>
        <end position="29"/>
    </location>
</feature>
<evidence type="ECO:0000313" key="3">
    <source>
        <dbReference type="Proteomes" id="UP000300879"/>
    </source>
</evidence>
<proteinExistence type="predicted"/>
<organism evidence="2 3">
    <name type="scientific">Paenibacillus algicola</name>
    <dbReference type="NCBI Taxonomy" id="2565926"/>
    <lineage>
        <taxon>Bacteria</taxon>
        <taxon>Bacillati</taxon>
        <taxon>Bacillota</taxon>
        <taxon>Bacilli</taxon>
        <taxon>Bacillales</taxon>
        <taxon>Paenibacillaceae</taxon>
        <taxon>Paenibacillus</taxon>
    </lineage>
</organism>
<evidence type="ECO:0000256" key="1">
    <source>
        <dbReference type="SAM" id="Phobius"/>
    </source>
</evidence>